<dbReference type="Pfam" id="PF12698">
    <property type="entry name" value="ABC2_membrane_3"/>
    <property type="match status" value="1"/>
</dbReference>
<dbReference type="RefSeq" id="WP_185054899.1">
    <property type="nucleotide sequence ID" value="NZ_BAABIX010000030.1"/>
</dbReference>
<dbReference type="PANTHER" id="PTHR43229:SF2">
    <property type="entry name" value="NODULATION PROTEIN J"/>
    <property type="match status" value="1"/>
</dbReference>
<keyword evidence="9" id="KW-1185">Reference proteome</keyword>
<protein>
    <submittedName>
        <fullName evidence="8">ABC-2 type transport system permease protein</fullName>
    </submittedName>
</protein>
<feature type="transmembrane region" description="Helical" evidence="6">
    <location>
        <begin position="98"/>
        <end position="121"/>
    </location>
</feature>
<dbReference type="GO" id="GO:0140359">
    <property type="term" value="F:ABC-type transporter activity"/>
    <property type="evidence" value="ECO:0007669"/>
    <property type="project" value="InterPro"/>
</dbReference>
<dbReference type="InterPro" id="IPR051784">
    <property type="entry name" value="Nod_factor_ABC_transporter"/>
</dbReference>
<feature type="transmembrane region" description="Helical" evidence="6">
    <location>
        <begin position="178"/>
        <end position="199"/>
    </location>
</feature>
<dbReference type="AlphaFoldDB" id="A0A840PPS4"/>
<gene>
    <name evidence="8" type="ORF">HNP84_007768</name>
</gene>
<evidence type="ECO:0000313" key="9">
    <source>
        <dbReference type="Proteomes" id="UP000578449"/>
    </source>
</evidence>
<reference evidence="8 9" key="1">
    <citation type="submission" date="2020-08" db="EMBL/GenBank/DDBJ databases">
        <title>Genomic Encyclopedia of Type Strains, Phase IV (KMG-IV): sequencing the most valuable type-strain genomes for metagenomic binning, comparative biology and taxonomic classification.</title>
        <authorList>
            <person name="Goeker M."/>
        </authorList>
    </citation>
    <scope>NUCLEOTIDE SEQUENCE [LARGE SCALE GENOMIC DNA]</scope>
    <source>
        <strain evidence="8 9">DSM 45615</strain>
    </source>
</reference>
<keyword evidence="3 6" id="KW-1133">Transmembrane helix</keyword>
<evidence type="ECO:0000256" key="1">
    <source>
        <dbReference type="ARBA" id="ARBA00004141"/>
    </source>
</evidence>
<evidence type="ECO:0000256" key="4">
    <source>
        <dbReference type="ARBA" id="ARBA00023136"/>
    </source>
</evidence>
<keyword evidence="4 6" id="KW-0472">Membrane</keyword>
<dbReference type="Proteomes" id="UP000578449">
    <property type="component" value="Unassembled WGS sequence"/>
</dbReference>
<evidence type="ECO:0000256" key="6">
    <source>
        <dbReference type="SAM" id="Phobius"/>
    </source>
</evidence>
<evidence type="ECO:0000256" key="3">
    <source>
        <dbReference type="ARBA" id="ARBA00022989"/>
    </source>
</evidence>
<name>A0A840PPS4_9ACTN</name>
<dbReference type="PANTHER" id="PTHR43229">
    <property type="entry name" value="NODULATION PROTEIN J"/>
    <property type="match status" value="1"/>
</dbReference>
<evidence type="ECO:0000256" key="5">
    <source>
        <dbReference type="SAM" id="MobiDB-lite"/>
    </source>
</evidence>
<proteinExistence type="predicted"/>
<feature type="compositionally biased region" description="Low complexity" evidence="5">
    <location>
        <begin position="19"/>
        <end position="32"/>
    </location>
</feature>
<dbReference type="InterPro" id="IPR013525">
    <property type="entry name" value="ABC2_TM"/>
</dbReference>
<feature type="transmembrane region" description="Helical" evidence="6">
    <location>
        <begin position="142"/>
        <end position="166"/>
    </location>
</feature>
<feature type="transmembrane region" description="Helical" evidence="6">
    <location>
        <begin position="272"/>
        <end position="293"/>
    </location>
</feature>
<feature type="region of interest" description="Disordered" evidence="5">
    <location>
        <begin position="1"/>
        <end position="32"/>
    </location>
</feature>
<feature type="transmembrane region" description="Helical" evidence="6">
    <location>
        <begin position="211"/>
        <end position="228"/>
    </location>
</feature>
<comment type="caution">
    <text evidence="8">The sequence shown here is derived from an EMBL/GenBank/DDBJ whole genome shotgun (WGS) entry which is preliminary data.</text>
</comment>
<accession>A0A840PPS4</accession>
<evidence type="ECO:0000256" key="2">
    <source>
        <dbReference type="ARBA" id="ARBA00022692"/>
    </source>
</evidence>
<organism evidence="8 9">
    <name type="scientific">Thermocatellispora tengchongensis</name>
    <dbReference type="NCBI Taxonomy" id="1073253"/>
    <lineage>
        <taxon>Bacteria</taxon>
        <taxon>Bacillati</taxon>
        <taxon>Actinomycetota</taxon>
        <taxon>Actinomycetes</taxon>
        <taxon>Streptosporangiales</taxon>
        <taxon>Streptosporangiaceae</taxon>
        <taxon>Thermocatellispora</taxon>
    </lineage>
</organism>
<evidence type="ECO:0000259" key="7">
    <source>
        <dbReference type="Pfam" id="PF12698"/>
    </source>
</evidence>
<dbReference type="EMBL" id="JACHGN010000021">
    <property type="protein sequence ID" value="MBB5138015.1"/>
    <property type="molecule type" value="Genomic_DNA"/>
</dbReference>
<evidence type="ECO:0000313" key="8">
    <source>
        <dbReference type="EMBL" id="MBB5138015.1"/>
    </source>
</evidence>
<comment type="subcellular location">
    <subcellularLocation>
        <location evidence="1">Membrane</location>
        <topology evidence="1">Multi-pass membrane protein</topology>
    </subcellularLocation>
</comment>
<keyword evidence="2 6" id="KW-0812">Transmembrane</keyword>
<feature type="domain" description="ABC-2 type transporter transmembrane" evidence="7">
    <location>
        <begin position="107"/>
        <end position="286"/>
    </location>
</feature>
<feature type="transmembrane region" description="Helical" evidence="6">
    <location>
        <begin position="66"/>
        <end position="86"/>
    </location>
</feature>
<dbReference type="GO" id="GO:0016020">
    <property type="term" value="C:membrane"/>
    <property type="evidence" value="ECO:0007669"/>
    <property type="project" value="UniProtKB-SubCell"/>
</dbReference>
<sequence length="300" mass="31664">MTGALPYRPDDQRSGPQGRLLQSAPPPASSTSSVRTSRLAWLRADALHAIRLARIDLTLLGRNQTALFNVLLLPLLVGWLFTATGAPRGRIEGVPAEIYVLTGLPALMLGFAVFVNLVNTFTARREELVLKRLRGGQASPAAILGGSALGALAVFLGQIALLALWITRVEDGPLPANIPLLLVGALLGVAVFALLAAAFSGLTPNAELAQIAVLPVLLVILLAAPLFGPLEALPEPLRVAASVLPVTPVLDIMRTAYLGGGKDLADQWLSSLPSMGLLLAWIALAALAARFLFRWDPRRG</sequence>